<protein>
    <recommendedName>
        <fullName evidence="2">Tc toxin complex TcA C-terminal TcB-binding domain-containing protein</fullName>
    </recommendedName>
</protein>
<proteinExistence type="predicted"/>
<feature type="region of interest" description="Disordered" evidence="1">
    <location>
        <begin position="1"/>
        <end position="28"/>
    </location>
</feature>
<dbReference type="InterPro" id="IPR040840">
    <property type="entry name" value="TcA_TcB_BD"/>
</dbReference>
<reference evidence="3 4" key="1">
    <citation type="submission" date="2024-09" db="EMBL/GenBank/DDBJ databases">
        <authorList>
            <person name="Sun Q."/>
            <person name="Mori K."/>
        </authorList>
    </citation>
    <scope>NUCLEOTIDE SEQUENCE [LARGE SCALE GENOMIC DNA]</scope>
    <source>
        <strain evidence="3 4">TBRC 1432</strain>
    </source>
</reference>
<accession>A0ABV6MNI9</accession>
<sequence length="1768" mass="188051">MSVEEASVESLLPTTRPQPGPNQPASVSVTAPAGRVLAGFPVSMSRTVSTDPGVVWHYIPGDDSWEDEPAVTFTGEIFFTRDNVEVFRGGTVTFPTPGDHTLTASAPTTSGEVIVSAPVTVHVTAPVPPAFTVTAPVAGAVVPLGEGGGRVDVTVAIPADQYFPVTVAIARDGQAFSSETISATTYQISVPLSPMPLGARTIAVTVFDRDNLTSTKTVTVTGRDIAPPHLTVTEPLPQGTIIGDVNGAATVHMRGTASDNQAGMVGGQASVAWALTPTGTRTAAVPKAAGDFTGWTADVPLTGFGAHTIYLWVTDAVGNVTPPLAPETVPVTVISSFVPATLDERLNERQYLAALLGFTQEQVTLPGTPRPPLDTATLVAALGQPVDRLSQPLSAAADRGGQEINQLRVPIELLRAQIAATHAAPDPGAVGEAAYRDAAYASLLASYGTSYTQLRQLRGASAADRQALADRIGIRLSAKTPDELDQLTLDGSKLTEAALETLFGLPSSTGADPLRAPVIPLMRTWQLAAQALTWADEDQHPNPPRKFPVLLDPDLVGAPDVIAGVKGDPIRLLLTQRAGQLKSFSNSIEKARVAAGTPAAGLAAILALGLPGVDLNDLSAKDQRGVDISAALAAAGLTRSGFLFLVKLGTIAATATQFEWADANAILTAAHKPSMYAGWRAQETAFVLSPDFFVLSDTAPQTPLYRADSRARAAWQSVLRGRIAQRRNLLDAGAAAVAAAEQAALPILRDALLADLAPGTPGDVGEAMSARFFVDVLAGGSLRTTRIRQAIESVQSLLLAKRSGELVSTHPAFAWQITDFGVFTAAWVWMGEIGDWRSATSAFLFAERHLDPALPAAVVPPVVATQPMPLDTLRANIRGTGPFGPADAVREANTYLKAIGITTFTYLDPAGRSAAHQDALRAVSAARPEPANREIFWLVPLLLAQRLQSAGNFQAALDWYWIVYPYDADAPVFSIYNRIFTETSFRPDLTIRPGWTTKARLDPFALVQDATAPRPTPYTRYTLLCVIRCHVDFADAEFGRETDESVANARTLYVTARRLLGHPKLQPQQPTNFGEPTLPIPELDALGTRVAVQLTKLRQGRNVAGLPRTQGPATALTVTQPTPFRFKTLLERAKQLAGQAAQMEAGYLAALEKYDQKNLGLFDALKGIDLTAAQMGLAALRVEESHDAVTAATAQQTKADTMVAAYGEAIAAPPNQYEQSLLHEFTDMRDIRDGISVANTAIGVMQAAAAASNAAELFFSGGASAALAAGISAATTVRGGLELAQNDLESQMQADQLHAGIEQRKAEWRLQQTASLQESLVAAAQVDVANDQVTIATQEGAIASLQHDQAVATLTFLSNQFTNADLYLWMSYTLGGVYRYFLQQATATARLAQAQLAFERAEPAQTLIRDDYWQTPEQNAAVDRRGLTGAEQLEADLASLDQYAFSSERRRLNLSQTFSLAKLMPVEFMAFRKTGVLSFATPMALFDQDFPGHYLRLVRQVRTSLVALVPPDRGIRATLYSNGISTVTTGQDGVFQDVTVRHDPGVVALTSPLNASGVFELDAQSDMLLPFESSGVDTTWELQLPQAANPFDFATIVDALITIDYTALYDDGYRDQVTTRLNADRDRGADCVFSLARDFPDQWYDLNNPPDSTARSVTITLRGIDFPFAIDGLATASIAVRLAGDDPVPATVVSLHRGAAGGDATTADGIASVRRGNAAAWNPLCGSSPTGDWVLSFGADARALFASGGLDDIVLVISWTGQAPAWPV</sequence>
<dbReference type="EMBL" id="JBHLUD010000002">
    <property type="protein sequence ID" value="MFC0541848.1"/>
    <property type="molecule type" value="Genomic_DNA"/>
</dbReference>
<feature type="domain" description="Tc toxin complex TcA C-terminal TcB-binding" evidence="2">
    <location>
        <begin position="1325"/>
        <end position="1607"/>
    </location>
</feature>
<evidence type="ECO:0000313" key="4">
    <source>
        <dbReference type="Proteomes" id="UP001589810"/>
    </source>
</evidence>
<evidence type="ECO:0000256" key="1">
    <source>
        <dbReference type="SAM" id="MobiDB-lite"/>
    </source>
</evidence>
<organism evidence="3 4">
    <name type="scientific">Kutzneria chonburiensis</name>
    <dbReference type="NCBI Taxonomy" id="1483604"/>
    <lineage>
        <taxon>Bacteria</taxon>
        <taxon>Bacillati</taxon>
        <taxon>Actinomycetota</taxon>
        <taxon>Actinomycetes</taxon>
        <taxon>Pseudonocardiales</taxon>
        <taxon>Pseudonocardiaceae</taxon>
        <taxon>Kutzneria</taxon>
    </lineage>
</organism>
<gene>
    <name evidence="3" type="ORF">ACFFH7_10170</name>
</gene>
<name>A0ABV6MNI9_9PSEU</name>
<evidence type="ECO:0000259" key="2">
    <source>
        <dbReference type="Pfam" id="PF18276"/>
    </source>
</evidence>
<comment type="caution">
    <text evidence="3">The sequence shown here is derived from an EMBL/GenBank/DDBJ whole genome shotgun (WGS) entry which is preliminary data.</text>
</comment>
<evidence type="ECO:0000313" key="3">
    <source>
        <dbReference type="EMBL" id="MFC0541848.1"/>
    </source>
</evidence>
<dbReference type="RefSeq" id="WP_273942118.1">
    <property type="nucleotide sequence ID" value="NZ_CP097263.1"/>
</dbReference>
<dbReference type="Proteomes" id="UP001589810">
    <property type="component" value="Unassembled WGS sequence"/>
</dbReference>
<keyword evidence="4" id="KW-1185">Reference proteome</keyword>
<dbReference type="Pfam" id="PF18276">
    <property type="entry name" value="TcA_TcB_BD"/>
    <property type="match status" value="1"/>
</dbReference>